<evidence type="ECO:0000256" key="3">
    <source>
        <dbReference type="ARBA" id="ARBA00022449"/>
    </source>
</evidence>
<evidence type="ECO:0000256" key="11">
    <source>
        <dbReference type="SAM" id="Phobius"/>
    </source>
</evidence>
<dbReference type="OrthoDB" id="9774146at2"/>
<accession>A0A4P9UK76</accession>
<keyword evidence="9 11" id="KW-0472">Membrane</keyword>
<keyword evidence="2" id="KW-0813">Transport</keyword>
<dbReference type="GO" id="GO:0005886">
    <property type="term" value="C:plasma membrane"/>
    <property type="evidence" value="ECO:0007669"/>
    <property type="project" value="UniProtKB-SubCell"/>
</dbReference>
<reference evidence="14" key="1">
    <citation type="journal article" date="2019" name="J. Bacteriol.">
        <title>A Mutagenic Screen Identifies a TonB-Dependent Receptor Required for the Lanthanide Metal Switch in the Type I Methanotroph 'Methylotuvimicrobium buryatense' 5GB1C.</title>
        <authorList>
            <person name="Groom J.D."/>
            <person name="Ford S.M."/>
            <person name="Pesesky M.W."/>
            <person name="Lidstrom M.E."/>
        </authorList>
    </citation>
    <scope>NUCLEOTIDE SEQUENCE [LARGE SCALE GENOMIC DNA]</scope>
    <source>
        <strain evidence="14">5GB1C</strain>
    </source>
</reference>
<dbReference type="AlphaFoldDB" id="A0A4P9UK76"/>
<dbReference type="SMART" id="SM00100">
    <property type="entry name" value="cNMP"/>
    <property type="match status" value="1"/>
</dbReference>
<evidence type="ECO:0000313" key="14">
    <source>
        <dbReference type="Proteomes" id="UP000305881"/>
    </source>
</evidence>
<dbReference type="PANTHER" id="PTHR10110:SF86">
    <property type="entry name" value="SODIUM_HYDROGEN EXCHANGER 7"/>
    <property type="match status" value="1"/>
</dbReference>
<dbReference type="RefSeq" id="WP_017840611.1">
    <property type="nucleotide sequence ID" value="NZ_CP035467.1"/>
</dbReference>
<dbReference type="Pfam" id="PF00027">
    <property type="entry name" value="cNMP_binding"/>
    <property type="match status" value="1"/>
</dbReference>
<feature type="transmembrane region" description="Helical" evidence="11">
    <location>
        <begin position="6"/>
        <end position="24"/>
    </location>
</feature>
<evidence type="ECO:0000313" key="13">
    <source>
        <dbReference type="EMBL" id="QCW81619.1"/>
    </source>
</evidence>
<keyword evidence="10" id="KW-0739">Sodium transport</keyword>
<dbReference type="EMBL" id="CP035467">
    <property type="protein sequence ID" value="QCW81619.1"/>
    <property type="molecule type" value="Genomic_DNA"/>
</dbReference>
<evidence type="ECO:0000256" key="8">
    <source>
        <dbReference type="ARBA" id="ARBA00023065"/>
    </source>
</evidence>
<keyword evidence="4" id="KW-1003">Cell membrane</keyword>
<dbReference type="Gene3D" id="2.60.120.10">
    <property type="entry name" value="Jelly Rolls"/>
    <property type="match status" value="1"/>
</dbReference>
<comment type="subcellular location">
    <subcellularLocation>
        <location evidence="1">Cell membrane</location>
        <topology evidence="1">Multi-pass membrane protein</topology>
    </subcellularLocation>
</comment>
<evidence type="ECO:0000256" key="1">
    <source>
        <dbReference type="ARBA" id="ARBA00004651"/>
    </source>
</evidence>
<evidence type="ECO:0000256" key="9">
    <source>
        <dbReference type="ARBA" id="ARBA00023136"/>
    </source>
</evidence>
<feature type="transmembrane region" description="Helical" evidence="11">
    <location>
        <begin position="286"/>
        <end position="308"/>
    </location>
</feature>
<dbReference type="Proteomes" id="UP000305881">
    <property type="component" value="Chromosome"/>
</dbReference>
<feature type="transmembrane region" description="Helical" evidence="11">
    <location>
        <begin position="64"/>
        <end position="83"/>
    </location>
</feature>
<feature type="transmembrane region" description="Helical" evidence="11">
    <location>
        <begin position="350"/>
        <end position="369"/>
    </location>
</feature>
<feature type="transmembrane region" description="Helical" evidence="11">
    <location>
        <begin position="314"/>
        <end position="338"/>
    </location>
</feature>
<feature type="domain" description="Cyclic nucleotide-binding" evidence="12">
    <location>
        <begin position="690"/>
        <end position="810"/>
    </location>
</feature>
<feature type="transmembrane region" description="Helical" evidence="11">
    <location>
        <begin position="225"/>
        <end position="242"/>
    </location>
</feature>
<name>A0A4P9UK76_METBY</name>
<feature type="transmembrane region" description="Helical" evidence="11">
    <location>
        <begin position="381"/>
        <end position="400"/>
    </location>
</feature>
<dbReference type="PROSITE" id="PS50042">
    <property type="entry name" value="CNMP_BINDING_3"/>
    <property type="match status" value="1"/>
</dbReference>
<protein>
    <submittedName>
        <fullName evidence="13">Cyclic nucleotide-binding domain-containing protein</fullName>
    </submittedName>
</protein>
<dbReference type="InterPro" id="IPR018422">
    <property type="entry name" value="Cation/H_exchanger_CPA1"/>
</dbReference>
<evidence type="ECO:0000256" key="5">
    <source>
        <dbReference type="ARBA" id="ARBA00022692"/>
    </source>
</evidence>
<sequence>MPLSETLFIILLLLLLALLLSGLCRHLPLPYTILLVVTGVSINLLATVTPFALIPSGFHLSDELVLFIFHPALIFVSALSLDARTLIKDLLPILVMAIPGMLISALLVAVGLNTFFYLNFILAFLFGAIISATDPVAVIALFKELGVSKRLTVLVEGESLFNDATAIVLFNIVLGAVIHGESALMDAPTMIYYFTEHFLLGALIGTVIGLLISEMMVRMYHGQQSFVVVASIVAAYLSFIVAEHNFHASGIMSVLATALCIKGIAMSRLSGESTHHIEAGWDIISLVLNSLLFLLIGLTVDIFAFAIHWQQLTWVLLAIFAARMISVYGLIPMTTSLFSLPAISLNSRHMMWWGCSKGTIAIAMALAIPDTVVDRGLLLELTLGMVLISLVMSGPTLKPLMGALKIDRLNDDEWLELQEGMEQISTSVNDCLHSFSRLHLLESDMQDSVLQSLNRKIAPRHATLTEAQQLRQIHLHALNVEERELQRLHEIGLVNYYTYLNFKDILRKDKAKSIDEMIRFNKNQDNVNPFLRFEMSIIKFLSEYEWTLNWLIRYQKIRFSNLIRHDLAGVLMAHEALLALKQVEPHFHSDKLNIIRKIYRHRLERRQGRLKKLGKQFHDFYYQFEYRLFQEVALRYSLKLITEDFEHGKVSEKIYRRLEKRLDEALKQLPDLAPELSLSKRDDWLDSVPIFNGLPRDVLKKLAKNAHYVSFLPNDTIFNENDRGDSIYILVNGVVNVFQNTGPNQRVHIAELRKGSFIGRHALYDHAVRTATVRAKTYVTLLRLTTQDIKTLSKALPELNQRLQETDINRYPNNT</sequence>
<organism evidence="13 14">
    <name type="scientific">Methylotuvimicrobium buryatense</name>
    <name type="common">Methylomicrobium buryatense</name>
    <dbReference type="NCBI Taxonomy" id="95641"/>
    <lineage>
        <taxon>Bacteria</taxon>
        <taxon>Pseudomonadati</taxon>
        <taxon>Pseudomonadota</taxon>
        <taxon>Gammaproteobacteria</taxon>
        <taxon>Methylococcales</taxon>
        <taxon>Methylococcaceae</taxon>
        <taxon>Methylotuvimicrobium</taxon>
    </lineage>
</organism>
<evidence type="ECO:0000256" key="2">
    <source>
        <dbReference type="ARBA" id="ARBA00022448"/>
    </source>
</evidence>
<evidence type="ECO:0000256" key="6">
    <source>
        <dbReference type="ARBA" id="ARBA00022989"/>
    </source>
</evidence>
<evidence type="ECO:0000256" key="10">
    <source>
        <dbReference type="ARBA" id="ARBA00023201"/>
    </source>
</evidence>
<dbReference type="PANTHER" id="PTHR10110">
    <property type="entry name" value="SODIUM/HYDROGEN EXCHANGER"/>
    <property type="match status" value="1"/>
</dbReference>
<dbReference type="GO" id="GO:0051453">
    <property type="term" value="P:regulation of intracellular pH"/>
    <property type="evidence" value="ECO:0007669"/>
    <property type="project" value="TreeGrafter"/>
</dbReference>
<keyword evidence="8" id="KW-0406">Ion transport</keyword>
<dbReference type="Gene3D" id="6.10.140.1330">
    <property type="match status" value="1"/>
</dbReference>
<dbReference type="InterPro" id="IPR014710">
    <property type="entry name" value="RmlC-like_jellyroll"/>
</dbReference>
<feature type="transmembrane region" description="Helical" evidence="11">
    <location>
        <begin position="116"/>
        <end position="139"/>
    </location>
</feature>
<keyword evidence="5 11" id="KW-0812">Transmembrane</keyword>
<feature type="transmembrane region" description="Helical" evidence="11">
    <location>
        <begin position="31"/>
        <end position="52"/>
    </location>
</feature>
<dbReference type="InterPro" id="IPR006153">
    <property type="entry name" value="Cation/H_exchanger_TM"/>
</dbReference>
<keyword evidence="6 11" id="KW-1133">Transmembrane helix</keyword>
<keyword evidence="14" id="KW-1185">Reference proteome</keyword>
<dbReference type="InterPro" id="IPR018490">
    <property type="entry name" value="cNMP-bd_dom_sf"/>
</dbReference>
<feature type="transmembrane region" description="Helical" evidence="11">
    <location>
        <begin position="190"/>
        <end position="213"/>
    </location>
</feature>
<feature type="transmembrane region" description="Helical" evidence="11">
    <location>
        <begin position="90"/>
        <end position="110"/>
    </location>
</feature>
<proteinExistence type="predicted"/>
<gene>
    <name evidence="13" type="ORF">EQU24_04670</name>
</gene>
<dbReference type="InterPro" id="IPR000595">
    <property type="entry name" value="cNMP-bd_dom"/>
</dbReference>
<dbReference type="GO" id="GO:0015386">
    <property type="term" value="F:potassium:proton antiporter activity"/>
    <property type="evidence" value="ECO:0007669"/>
    <property type="project" value="TreeGrafter"/>
</dbReference>
<dbReference type="SUPFAM" id="SSF51206">
    <property type="entry name" value="cAMP-binding domain-like"/>
    <property type="match status" value="1"/>
</dbReference>
<dbReference type="Pfam" id="PF00999">
    <property type="entry name" value="Na_H_Exchanger"/>
    <property type="match status" value="1"/>
</dbReference>
<dbReference type="KEGG" id="mbur:EQU24_04670"/>
<evidence type="ECO:0000256" key="4">
    <source>
        <dbReference type="ARBA" id="ARBA00022475"/>
    </source>
</evidence>
<keyword evidence="3" id="KW-0050">Antiport</keyword>
<dbReference type="CDD" id="cd00038">
    <property type="entry name" value="CAP_ED"/>
    <property type="match status" value="1"/>
</dbReference>
<dbReference type="GO" id="GO:0015385">
    <property type="term" value="F:sodium:proton antiporter activity"/>
    <property type="evidence" value="ECO:0007669"/>
    <property type="project" value="InterPro"/>
</dbReference>
<keyword evidence="7" id="KW-0915">Sodium</keyword>
<evidence type="ECO:0000256" key="7">
    <source>
        <dbReference type="ARBA" id="ARBA00023053"/>
    </source>
</evidence>
<evidence type="ECO:0000259" key="12">
    <source>
        <dbReference type="PROSITE" id="PS50042"/>
    </source>
</evidence>
<dbReference type="GO" id="GO:0098719">
    <property type="term" value="P:sodium ion import across plasma membrane"/>
    <property type="evidence" value="ECO:0007669"/>
    <property type="project" value="TreeGrafter"/>
</dbReference>
<dbReference type="STRING" id="675511.GCA_000341735_02078"/>